<dbReference type="Proteomes" id="UP000695007">
    <property type="component" value="Unplaced"/>
</dbReference>
<gene>
    <name evidence="3" type="primary">LOC105360234</name>
</gene>
<accession>A0AAJ6VMC1</accession>
<evidence type="ECO:0000256" key="1">
    <source>
        <dbReference type="SAM" id="SignalP"/>
    </source>
</evidence>
<protein>
    <submittedName>
        <fullName evidence="3">Uncharacterized protein LOC105360234 isoform X1</fullName>
    </submittedName>
</protein>
<dbReference type="GeneID" id="105360234"/>
<sequence length="744" mass="85495">MMMITRILVYLVIASFYQCTLSHHLRHHNNAGNLQILSDISEDIASQKNRRSVEPEYYNRNSSDSDKDKIPYSYKKLDKMMKKAILQIILGDLHPADMLLLKALNYTMEEVMAIREHELSKAKEEEQFETRKKKQKEQELLSAKYQTAIHHRSSLHQRKKTNRESNFETYNSQAVYDYENGPTAIATSSSKLDYEESMVTNDKNKVSSITEESFRQNFDRAMEPHVVFKIRYDDSEFDSGSDEKSRITLKNHRVKTILKIDKAKSGAMNFRISETNNECTSTADTAASAAAAAATVVLDTNYELDGSVGSSKHFEDYSRQTIFDYENLVHNEKLNGDEGANDIKDRPVVMKKRERDFVSHEKSKTTLNSSRLEYMEQRNESATTVNSIKNEKSEGEKATTVRMRTSEYEGLEWVGGDVYRVMPEAMEALLNYEDEAAMSTATTDYEIRGGDEENLRQTSYLSLSDLMNDTFEYQNDESSIYASNETSAENQNLTSYHRLTLAQRRDQGQKAIEDIKLRVLAMTGRFNLTSSNNQVQRERLTMFSPVCQMPRNADAEAWVDPFSMNMHFQLNLTSGEHVLAAKLRLFKLPQDTFTLPSSSTYEEEEEDEKKIRVSVYFYTKSLKKHRAKKRLMDSIVTPLTSQGSHLALDVRQGLRFWRPNAQHGHTSNSNHGLVVQLEDQDGRPLKPAMYIQEPSCQSSSADSETDEKAYQHIPALFIRACTRYVRILNGKVEMYVQCRPSQRH</sequence>
<keyword evidence="2" id="KW-1185">Reference proteome</keyword>
<reference evidence="3" key="1">
    <citation type="submission" date="2025-08" db="UniProtKB">
        <authorList>
            <consortium name="RefSeq"/>
        </authorList>
    </citation>
    <scope>IDENTIFICATION</scope>
</reference>
<evidence type="ECO:0000313" key="3">
    <source>
        <dbReference type="RefSeq" id="XP_011495387.1"/>
    </source>
</evidence>
<dbReference type="KEGG" id="csol:105360234"/>
<keyword evidence="1" id="KW-0732">Signal</keyword>
<organism evidence="2 3">
    <name type="scientific">Ceratosolen solmsi marchali</name>
    <dbReference type="NCBI Taxonomy" id="326594"/>
    <lineage>
        <taxon>Eukaryota</taxon>
        <taxon>Metazoa</taxon>
        <taxon>Ecdysozoa</taxon>
        <taxon>Arthropoda</taxon>
        <taxon>Hexapoda</taxon>
        <taxon>Insecta</taxon>
        <taxon>Pterygota</taxon>
        <taxon>Neoptera</taxon>
        <taxon>Endopterygota</taxon>
        <taxon>Hymenoptera</taxon>
        <taxon>Apocrita</taxon>
        <taxon>Proctotrupomorpha</taxon>
        <taxon>Chalcidoidea</taxon>
        <taxon>Agaonidae</taxon>
        <taxon>Agaoninae</taxon>
        <taxon>Ceratosolen</taxon>
    </lineage>
</organism>
<proteinExistence type="predicted"/>
<feature type="signal peptide" evidence="1">
    <location>
        <begin position="1"/>
        <end position="22"/>
    </location>
</feature>
<feature type="chain" id="PRO_5042540997" evidence="1">
    <location>
        <begin position="23"/>
        <end position="744"/>
    </location>
</feature>
<dbReference type="RefSeq" id="XP_011495387.1">
    <property type="nucleotide sequence ID" value="XM_011497085.1"/>
</dbReference>
<dbReference type="AlphaFoldDB" id="A0AAJ6VMC1"/>
<name>A0AAJ6VMC1_9HYME</name>
<evidence type="ECO:0000313" key="2">
    <source>
        <dbReference type="Proteomes" id="UP000695007"/>
    </source>
</evidence>